<proteinExistence type="inferred from homology"/>
<dbReference type="Gene3D" id="1.20.970.30">
    <property type="entry name" value="eIF4G, eIF4E-binding domain"/>
    <property type="match status" value="1"/>
</dbReference>
<comment type="similarity">
    <text evidence="1">Belongs to the eukaryotic initiation factor 4G family.</text>
</comment>
<dbReference type="EMBL" id="KN822196">
    <property type="protein sequence ID" value="KIM52882.1"/>
    <property type="molecule type" value="Genomic_DNA"/>
</dbReference>
<feature type="region of interest" description="Disordered" evidence="4">
    <location>
        <begin position="118"/>
        <end position="213"/>
    </location>
</feature>
<keyword evidence="7" id="KW-1185">Reference proteome</keyword>
<keyword evidence="3" id="KW-0648">Protein biosynthesis</keyword>
<dbReference type="GO" id="GO:0003729">
    <property type="term" value="F:mRNA binding"/>
    <property type="evidence" value="ECO:0007669"/>
    <property type="project" value="TreeGrafter"/>
</dbReference>
<accession>A0A0C2ZJG2</accession>
<dbReference type="PANTHER" id="PTHR23253">
    <property type="entry name" value="EUKARYOTIC TRANSLATION INITIATION FACTOR 4 GAMMA"/>
    <property type="match status" value="1"/>
</dbReference>
<dbReference type="InterPro" id="IPR036211">
    <property type="entry name" value="eIF4G_eIF4E-bd_sf"/>
</dbReference>
<name>A0A0C2ZJG2_9AGAM</name>
<evidence type="ECO:0000313" key="7">
    <source>
        <dbReference type="Proteomes" id="UP000053989"/>
    </source>
</evidence>
<dbReference type="InterPro" id="IPR016024">
    <property type="entry name" value="ARM-type_fold"/>
</dbReference>
<feature type="region of interest" description="Disordered" evidence="4">
    <location>
        <begin position="227"/>
        <end position="435"/>
    </location>
</feature>
<protein>
    <recommendedName>
        <fullName evidence="5">MI domain-containing protein</fullName>
    </recommendedName>
</protein>
<organism evidence="6 7">
    <name type="scientific">Scleroderma citrinum Foug A</name>
    <dbReference type="NCBI Taxonomy" id="1036808"/>
    <lineage>
        <taxon>Eukaryota</taxon>
        <taxon>Fungi</taxon>
        <taxon>Dikarya</taxon>
        <taxon>Basidiomycota</taxon>
        <taxon>Agaricomycotina</taxon>
        <taxon>Agaricomycetes</taxon>
        <taxon>Agaricomycetidae</taxon>
        <taxon>Boletales</taxon>
        <taxon>Sclerodermatineae</taxon>
        <taxon>Sclerodermataceae</taxon>
        <taxon>Scleroderma</taxon>
    </lineage>
</organism>
<dbReference type="HOGENOM" id="CLU_327098_0_0_1"/>
<sequence length="880" mass="94727">MQPPSRSAWAKGPLQNSSSASSPAPPQVQSILSASHSRRPSALGQGKVGISVPLYSVPGSVRQGSSLNFGSIDDASAPISSSPTATPVVRNEIVKSFGSLPATAPTPFLINGKSRWSAVPSRHSPRLMSSATLTPSASSSSFVSTSSTPPTTSSGRSATAALTPSPSSSSFVSTPLTPPTTSSRSAASFITSASTPSAATSSKSTPSTPTAKNFNVAKLFQAKPPAASYDTDAYGTPQWYGPVQLPRGMHQPSPPPTPHAPGPGSQGPPHPGVPMLPHTQPPSLPPGTPTMIHTVPSPHTPQPPLSHQPSSSISVSPPSPAPSTRQRKAIVIRRPDGTVVNLESLKKHAPPPSTAPIPMASPTMTRGRTPSVRIESEEDKRKRQERARLEQQKKEAEERAKREEKDAEGKAEEEAERITTTHRTASVRIESKKEEAERKFNEKISRFEEGRRRLMASWKEEKDNLPFQPSSFTTARRIDSLDEIEYPEGIKGLKAELNQNAKDGKFRYDREFLLQFMQVCRERPPHLRPLHTLGLEPVDQTSHTKTPGGSGRHRHASAGVSESGPRSASLGLGVGGGFKPGAPPNPFQMGQFSTPPGSKLTSEERFMISSGVRSSSVGSGPAVTFQGEFESHPGNSRKNRTRSKRGEKHSNSSNSVLAQQGPGSLDSIALASLHESVTPLEKTFDCWEDVKLPILPKPIIWAAPAALQNTKFQLLPRTEPTPGDLAPTISENEPEIALTLPISGDAVKKRINEDVKEFFAVRDLEEADVYFIALPEECRFLLIDKLVASALESKEADARLVAEFFARPASQRNCSPDVFEAGFMPMAELLDDIAIDAPKAFEHMAIMLKGAGFDRSEERLWRIAEKAMDSDKLLRLVTGA</sequence>
<feature type="region of interest" description="Disordered" evidence="4">
    <location>
        <begin position="1"/>
        <end position="45"/>
    </location>
</feature>
<feature type="compositionally biased region" description="Low complexity" evidence="4">
    <location>
        <begin position="129"/>
        <end position="211"/>
    </location>
</feature>
<feature type="domain" description="MI" evidence="5">
    <location>
        <begin position="746"/>
        <end position="867"/>
    </location>
</feature>
<keyword evidence="2" id="KW-0396">Initiation factor</keyword>
<dbReference type="OrthoDB" id="2692735at2759"/>
<dbReference type="Gene3D" id="1.25.40.180">
    <property type="match status" value="1"/>
</dbReference>
<dbReference type="Pfam" id="PF02847">
    <property type="entry name" value="MA3"/>
    <property type="match status" value="1"/>
</dbReference>
<reference evidence="7" key="2">
    <citation type="submission" date="2015-01" db="EMBL/GenBank/DDBJ databases">
        <title>Evolutionary Origins and Diversification of the Mycorrhizal Mutualists.</title>
        <authorList>
            <consortium name="DOE Joint Genome Institute"/>
            <consortium name="Mycorrhizal Genomics Consortium"/>
            <person name="Kohler A."/>
            <person name="Kuo A."/>
            <person name="Nagy L.G."/>
            <person name="Floudas D."/>
            <person name="Copeland A."/>
            <person name="Barry K.W."/>
            <person name="Cichocki N."/>
            <person name="Veneault-Fourrey C."/>
            <person name="LaButti K."/>
            <person name="Lindquist E.A."/>
            <person name="Lipzen A."/>
            <person name="Lundell T."/>
            <person name="Morin E."/>
            <person name="Murat C."/>
            <person name="Riley R."/>
            <person name="Ohm R."/>
            <person name="Sun H."/>
            <person name="Tunlid A."/>
            <person name="Henrissat B."/>
            <person name="Grigoriev I.V."/>
            <person name="Hibbett D.S."/>
            <person name="Martin F."/>
        </authorList>
    </citation>
    <scope>NUCLEOTIDE SEQUENCE [LARGE SCALE GENOMIC DNA]</scope>
    <source>
        <strain evidence="7">Foug A</strain>
    </source>
</reference>
<feature type="compositionally biased region" description="Polar residues" evidence="4">
    <location>
        <begin position="588"/>
        <end position="600"/>
    </location>
</feature>
<feature type="region of interest" description="Disordered" evidence="4">
    <location>
        <begin position="531"/>
        <end position="661"/>
    </location>
</feature>
<feature type="compositionally biased region" description="Pro residues" evidence="4">
    <location>
        <begin position="252"/>
        <end position="288"/>
    </location>
</feature>
<dbReference type="PROSITE" id="PS51366">
    <property type="entry name" value="MI"/>
    <property type="match status" value="1"/>
</dbReference>
<reference evidence="6 7" key="1">
    <citation type="submission" date="2014-04" db="EMBL/GenBank/DDBJ databases">
        <authorList>
            <consortium name="DOE Joint Genome Institute"/>
            <person name="Kuo A."/>
            <person name="Kohler A."/>
            <person name="Nagy L.G."/>
            <person name="Floudas D."/>
            <person name="Copeland A."/>
            <person name="Barry K.W."/>
            <person name="Cichocki N."/>
            <person name="Veneault-Fourrey C."/>
            <person name="LaButti K."/>
            <person name="Lindquist E.A."/>
            <person name="Lipzen A."/>
            <person name="Lundell T."/>
            <person name="Morin E."/>
            <person name="Murat C."/>
            <person name="Sun H."/>
            <person name="Tunlid A."/>
            <person name="Henrissat B."/>
            <person name="Grigoriev I.V."/>
            <person name="Hibbett D.S."/>
            <person name="Martin F."/>
            <person name="Nordberg H.P."/>
            <person name="Cantor M.N."/>
            <person name="Hua S.X."/>
        </authorList>
    </citation>
    <scope>NUCLEOTIDE SEQUENCE [LARGE SCALE GENOMIC DNA]</scope>
    <source>
        <strain evidence="6 7">Foug A</strain>
    </source>
</reference>
<evidence type="ECO:0000256" key="3">
    <source>
        <dbReference type="ARBA" id="ARBA00022917"/>
    </source>
</evidence>
<dbReference type="InterPro" id="IPR022745">
    <property type="entry name" value="eIF4G1_eIF4E-bd"/>
</dbReference>
<dbReference type="GO" id="GO:0016281">
    <property type="term" value="C:eukaryotic translation initiation factor 4F complex"/>
    <property type="evidence" value="ECO:0007669"/>
    <property type="project" value="TreeGrafter"/>
</dbReference>
<dbReference type="InterPro" id="IPR003891">
    <property type="entry name" value="Initiation_fac_eIF4g_MI"/>
</dbReference>
<feature type="compositionally biased region" description="Polar residues" evidence="4">
    <location>
        <begin position="651"/>
        <end position="661"/>
    </location>
</feature>
<dbReference type="AlphaFoldDB" id="A0A0C2ZJG2"/>
<feature type="compositionally biased region" description="Basic and acidic residues" evidence="4">
    <location>
        <begin position="374"/>
        <end position="419"/>
    </location>
</feature>
<dbReference type="InParanoid" id="A0A0C2ZJG2"/>
<dbReference type="Pfam" id="PF12152">
    <property type="entry name" value="eIF_4G1"/>
    <property type="match status" value="1"/>
</dbReference>
<feature type="compositionally biased region" description="Low complexity" evidence="4">
    <location>
        <begin position="307"/>
        <end position="316"/>
    </location>
</feature>
<evidence type="ECO:0000256" key="1">
    <source>
        <dbReference type="ARBA" id="ARBA00005775"/>
    </source>
</evidence>
<dbReference type="SUPFAM" id="SSF101489">
    <property type="entry name" value="Eukaryotic initiation factor 4f subunit eIF4g, eIF4e-binding domain"/>
    <property type="match status" value="1"/>
</dbReference>
<dbReference type="STRING" id="1036808.A0A0C2ZJG2"/>
<dbReference type="SUPFAM" id="SSF48371">
    <property type="entry name" value="ARM repeat"/>
    <property type="match status" value="1"/>
</dbReference>
<evidence type="ECO:0000256" key="4">
    <source>
        <dbReference type="SAM" id="MobiDB-lite"/>
    </source>
</evidence>
<feature type="compositionally biased region" description="Basic residues" evidence="4">
    <location>
        <begin position="635"/>
        <end position="647"/>
    </location>
</feature>
<dbReference type="GO" id="GO:0003743">
    <property type="term" value="F:translation initiation factor activity"/>
    <property type="evidence" value="ECO:0007669"/>
    <property type="project" value="UniProtKB-KW"/>
</dbReference>
<evidence type="ECO:0000313" key="6">
    <source>
        <dbReference type="EMBL" id="KIM52882.1"/>
    </source>
</evidence>
<dbReference type="Proteomes" id="UP000053989">
    <property type="component" value="Unassembled WGS sequence"/>
</dbReference>
<gene>
    <name evidence="6" type="ORF">SCLCIDRAFT_32294</name>
</gene>
<dbReference type="PANTHER" id="PTHR23253:SF9">
    <property type="entry name" value="EUKARYOTIC TRANSLATION INITIATION FACTOR 4 GAMMA 2"/>
    <property type="match status" value="1"/>
</dbReference>
<evidence type="ECO:0000259" key="5">
    <source>
        <dbReference type="PROSITE" id="PS51366"/>
    </source>
</evidence>
<feature type="compositionally biased region" description="Low complexity" evidence="4">
    <location>
        <begin position="609"/>
        <end position="620"/>
    </location>
</feature>
<evidence type="ECO:0000256" key="2">
    <source>
        <dbReference type="ARBA" id="ARBA00022540"/>
    </source>
</evidence>